<evidence type="ECO:0000313" key="3">
    <source>
        <dbReference type="Proteomes" id="UP000001661"/>
    </source>
</evidence>
<keyword evidence="1" id="KW-1133">Transmembrane helix</keyword>
<dbReference type="PANTHER" id="PTHR40078">
    <property type="entry name" value="INTEGRAL MEMBRANE PROTEIN-RELATED"/>
    <property type="match status" value="1"/>
</dbReference>
<feature type="transmembrane region" description="Helical" evidence="1">
    <location>
        <begin position="169"/>
        <end position="188"/>
    </location>
</feature>
<dbReference type="InterPro" id="IPR038750">
    <property type="entry name" value="YczE/YyaS-like"/>
</dbReference>
<dbReference type="PANTHER" id="PTHR40078:SF1">
    <property type="entry name" value="INTEGRAL MEMBRANE PROTEIN"/>
    <property type="match status" value="1"/>
</dbReference>
<feature type="transmembrane region" description="Helical" evidence="1">
    <location>
        <begin position="74"/>
        <end position="94"/>
    </location>
</feature>
<proteinExistence type="predicted"/>
<reference evidence="2 3" key="1">
    <citation type="journal article" date="2010" name="Stand. Genomic Sci.">
        <title>Complete genome sequence of Acetohalobium arabaticum type strain (Z-7288).</title>
        <authorList>
            <person name="Sikorski J."/>
            <person name="Lapidus A."/>
            <person name="Chertkov O."/>
            <person name="Lucas S."/>
            <person name="Copeland A."/>
            <person name="Glavina Del Rio T."/>
            <person name="Nolan M."/>
            <person name="Tice H."/>
            <person name="Cheng J.F."/>
            <person name="Han C."/>
            <person name="Brambilla E."/>
            <person name="Pitluck S."/>
            <person name="Liolios K."/>
            <person name="Ivanova N."/>
            <person name="Mavromatis K."/>
            <person name="Mikhailova N."/>
            <person name="Pati A."/>
            <person name="Bruce D."/>
            <person name="Detter C."/>
            <person name="Tapia R."/>
            <person name="Goodwin L."/>
            <person name="Chen A."/>
            <person name="Palaniappan K."/>
            <person name="Land M."/>
            <person name="Hauser L."/>
            <person name="Chang Y.J."/>
            <person name="Jeffries C.D."/>
            <person name="Rohde M."/>
            <person name="Goker M."/>
            <person name="Spring S."/>
            <person name="Woyke T."/>
            <person name="Bristow J."/>
            <person name="Eisen J.A."/>
            <person name="Markowitz V."/>
            <person name="Hugenholtz P."/>
            <person name="Kyrpides N.C."/>
            <person name="Klenk H.P."/>
        </authorList>
    </citation>
    <scope>NUCLEOTIDE SEQUENCE [LARGE SCALE GENOMIC DNA]</scope>
    <source>
        <strain evidence="3">ATCC 49924 / DSM 5501 / Z-7288</strain>
    </source>
</reference>
<name>D9QVK8_ACEAZ</name>
<dbReference type="Pfam" id="PF19700">
    <property type="entry name" value="DUF6198"/>
    <property type="match status" value="1"/>
</dbReference>
<feature type="transmembrane region" description="Helical" evidence="1">
    <location>
        <begin position="47"/>
        <end position="67"/>
    </location>
</feature>
<evidence type="ECO:0008006" key="4">
    <source>
        <dbReference type="Google" id="ProtNLM"/>
    </source>
</evidence>
<dbReference type="AlphaFoldDB" id="D9QVK8"/>
<feature type="transmembrane region" description="Helical" evidence="1">
    <location>
        <begin position="106"/>
        <end position="125"/>
    </location>
</feature>
<protein>
    <recommendedName>
        <fullName evidence="4">YitT family protein</fullName>
    </recommendedName>
</protein>
<keyword evidence="1" id="KW-0812">Transmembrane</keyword>
<gene>
    <name evidence="2" type="ordered locus">Acear_0727</name>
</gene>
<dbReference type="RefSeq" id="WP_013277713.1">
    <property type="nucleotide sequence ID" value="NC_014378.1"/>
</dbReference>
<dbReference type="Proteomes" id="UP000001661">
    <property type="component" value="Chromosome"/>
</dbReference>
<keyword evidence="1" id="KW-0472">Membrane</keyword>
<evidence type="ECO:0000313" key="2">
    <source>
        <dbReference type="EMBL" id="ADL12267.1"/>
    </source>
</evidence>
<sequence>MEELKKWSRFILGLSIVSIGIVLIIKADLGVAPWDVFHIGLTKQFELTIGRAGQLTGGVIILFSYLLGGIKPKIGTVLNMLVVGFMIDGVMLVIPKPPVGQIFQYLYLFFGIIIFGIGVGMYISAHCGTGPRDSLMMALDYKLRFNIGLIRNGMEVLVLLIGYCLGGPVGIGTFCFALGVGPVVKFSLDLMDRFDNFSSVGTEY</sequence>
<feature type="transmembrane region" description="Helical" evidence="1">
    <location>
        <begin position="7"/>
        <end position="27"/>
    </location>
</feature>
<dbReference type="HOGENOM" id="CLU_083843_0_0_9"/>
<dbReference type="OrthoDB" id="154912at2"/>
<dbReference type="EMBL" id="CP002105">
    <property type="protein sequence ID" value="ADL12267.1"/>
    <property type="molecule type" value="Genomic_DNA"/>
</dbReference>
<accession>D9QVK8</accession>
<keyword evidence="3" id="KW-1185">Reference proteome</keyword>
<organism evidence="2 3">
    <name type="scientific">Acetohalobium arabaticum (strain ATCC 49924 / DSM 5501 / Z-7288)</name>
    <dbReference type="NCBI Taxonomy" id="574087"/>
    <lineage>
        <taxon>Bacteria</taxon>
        <taxon>Bacillati</taxon>
        <taxon>Bacillota</taxon>
        <taxon>Clostridia</taxon>
        <taxon>Halanaerobiales</taxon>
        <taxon>Halobacteroidaceae</taxon>
        <taxon>Acetohalobium</taxon>
    </lineage>
</organism>
<dbReference type="eggNOG" id="COG2364">
    <property type="taxonomic scope" value="Bacteria"/>
</dbReference>
<dbReference type="KEGG" id="aar:Acear_0727"/>
<evidence type="ECO:0000256" key="1">
    <source>
        <dbReference type="SAM" id="Phobius"/>
    </source>
</evidence>
<dbReference type="STRING" id="574087.Acear_0727"/>